<dbReference type="Gene3D" id="3.40.50.1000">
    <property type="entry name" value="HAD superfamily/HAD-like"/>
    <property type="match status" value="1"/>
</dbReference>
<evidence type="ECO:0000313" key="2">
    <source>
        <dbReference type="EMBL" id="TDG24278.1"/>
    </source>
</evidence>
<name>A0A4R5MBS3_9BURK</name>
<dbReference type="InterPro" id="IPR010237">
    <property type="entry name" value="Pyr-5-nucltdase"/>
</dbReference>
<protein>
    <submittedName>
        <fullName evidence="2">Pyrimidine 5'-nucleotidase</fullName>
    </submittedName>
</protein>
<feature type="compositionally biased region" description="Basic residues" evidence="1">
    <location>
        <begin position="1"/>
        <end position="16"/>
    </location>
</feature>
<evidence type="ECO:0000313" key="3">
    <source>
        <dbReference type="Proteomes" id="UP000295722"/>
    </source>
</evidence>
<dbReference type="NCBIfam" id="TIGR01993">
    <property type="entry name" value="Pyr-5-nucltdase"/>
    <property type="match status" value="1"/>
</dbReference>
<keyword evidence="3" id="KW-1185">Reference proteome</keyword>
<organism evidence="2 3">
    <name type="scientific">Paraburkholderia silviterrae</name>
    <dbReference type="NCBI Taxonomy" id="2528715"/>
    <lineage>
        <taxon>Bacteria</taxon>
        <taxon>Pseudomonadati</taxon>
        <taxon>Pseudomonadota</taxon>
        <taxon>Betaproteobacteria</taxon>
        <taxon>Burkholderiales</taxon>
        <taxon>Burkholderiaceae</taxon>
        <taxon>Paraburkholderia</taxon>
    </lineage>
</organism>
<dbReference type="Gene3D" id="1.10.150.450">
    <property type="match status" value="1"/>
</dbReference>
<dbReference type="SFLD" id="SFLDS00003">
    <property type="entry name" value="Haloacid_Dehalogenase"/>
    <property type="match status" value="1"/>
</dbReference>
<dbReference type="Pfam" id="PF00702">
    <property type="entry name" value="Hydrolase"/>
    <property type="match status" value="1"/>
</dbReference>
<dbReference type="OrthoDB" id="8558420at2"/>
<dbReference type="SFLD" id="SFLDG01129">
    <property type="entry name" value="C1.5:_HAD__Beta-PGM__Phosphata"/>
    <property type="match status" value="1"/>
</dbReference>
<dbReference type="InterPro" id="IPR036412">
    <property type="entry name" value="HAD-like_sf"/>
</dbReference>
<dbReference type="InterPro" id="IPR052791">
    <property type="entry name" value="SSM1_domain"/>
</dbReference>
<reference evidence="2 3" key="1">
    <citation type="submission" date="2019-03" db="EMBL/GenBank/DDBJ databases">
        <title>Paraburkholderia sp. 4M-K11, isolated from subtropical forest soil.</title>
        <authorList>
            <person name="Gao Z.-H."/>
            <person name="Qiu L.-H."/>
        </authorList>
    </citation>
    <scope>NUCLEOTIDE SEQUENCE [LARGE SCALE GENOMIC DNA]</scope>
    <source>
        <strain evidence="2 3">4M-K11</strain>
    </source>
</reference>
<comment type="caution">
    <text evidence="2">The sequence shown here is derived from an EMBL/GenBank/DDBJ whole genome shotgun (WGS) entry which is preliminary data.</text>
</comment>
<evidence type="ECO:0000256" key="1">
    <source>
        <dbReference type="SAM" id="MobiDB-lite"/>
    </source>
</evidence>
<dbReference type="SFLD" id="SFLDG01132">
    <property type="entry name" value="C1.5.3:_5'-Nucleotidase_Like"/>
    <property type="match status" value="1"/>
</dbReference>
<sequence>MNVSRPLRRRPQHARRSSQAAPAPLPARGPEYGAPADRGPSLRGPSYGAPGDHGLGYGAPGDRARSYGAPSDRAPGYGAPTLRGPVWLFDLDNTLHGASRAIFPAINRGMTQYIVDALGVSLDVANHLRASYTHRYGAALLGLTRHHRIDPHDFLKVVHTFDDLHAMLHAERGLARTLAALPGRKIVLTNGPTDYAHAVLAALGIERQFECVVAIEHMRTRERWRAKPDSAMLRKTLRDVGVAFADAILVEDTRGHLKRYRRLGIRTVWITGHLPTRMARNGRPHYVDHCVRSLKSLGRGLHSGALRSRSRA</sequence>
<dbReference type="InterPro" id="IPR006439">
    <property type="entry name" value="HAD-SF_hydro_IA"/>
</dbReference>
<dbReference type="SUPFAM" id="SSF56784">
    <property type="entry name" value="HAD-like"/>
    <property type="match status" value="1"/>
</dbReference>
<dbReference type="InterPro" id="IPR023214">
    <property type="entry name" value="HAD_sf"/>
</dbReference>
<dbReference type="PANTHER" id="PTHR47438:SF1">
    <property type="entry name" value="PHOSPHATE METABOLISM PROTEIN 8-RELATED"/>
    <property type="match status" value="1"/>
</dbReference>
<accession>A0A4R5MBS3</accession>
<dbReference type="GO" id="GO:0006206">
    <property type="term" value="P:pyrimidine nucleobase metabolic process"/>
    <property type="evidence" value="ECO:0007669"/>
    <property type="project" value="TreeGrafter"/>
</dbReference>
<dbReference type="GO" id="GO:0008252">
    <property type="term" value="F:nucleotidase activity"/>
    <property type="evidence" value="ECO:0007669"/>
    <property type="project" value="TreeGrafter"/>
</dbReference>
<dbReference type="PANTHER" id="PTHR47438">
    <property type="entry name" value="PHOSPHATE METABOLISM PROTEIN 8-RELATED"/>
    <property type="match status" value="1"/>
</dbReference>
<dbReference type="NCBIfam" id="TIGR01509">
    <property type="entry name" value="HAD-SF-IA-v3"/>
    <property type="match status" value="1"/>
</dbReference>
<gene>
    <name evidence="2" type="ORF">EYW47_11345</name>
</gene>
<feature type="region of interest" description="Disordered" evidence="1">
    <location>
        <begin position="1"/>
        <end position="75"/>
    </location>
</feature>
<dbReference type="GO" id="GO:0009166">
    <property type="term" value="P:nucleotide catabolic process"/>
    <property type="evidence" value="ECO:0007669"/>
    <property type="project" value="TreeGrafter"/>
</dbReference>
<proteinExistence type="predicted"/>
<dbReference type="EMBL" id="SMRP01000004">
    <property type="protein sequence ID" value="TDG24278.1"/>
    <property type="molecule type" value="Genomic_DNA"/>
</dbReference>
<dbReference type="Proteomes" id="UP000295722">
    <property type="component" value="Unassembled WGS sequence"/>
</dbReference>
<dbReference type="AlphaFoldDB" id="A0A4R5MBS3"/>